<proteinExistence type="predicted"/>
<accession>A0A9N9M2Q7</accession>
<feature type="transmembrane region" description="Helical" evidence="2">
    <location>
        <begin position="251"/>
        <end position="270"/>
    </location>
</feature>
<feature type="compositionally biased region" description="Polar residues" evidence="1">
    <location>
        <begin position="8"/>
        <end position="20"/>
    </location>
</feature>
<organism evidence="3 4">
    <name type="scientific">Hymenoscyphus albidus</name>
    <dbReference type="NCBI Taxonomy" id="595503"/>
    <lineage>
        <taxon>Eukaryota</taxon>
        <taxon>Fungi</taxon>
        <taxon>Dikarya</taxon>
        <taxon>Ascomycota</taxon>
        <taxon>Pezizomycotina</taxon>
        <taxon>Leotiomycetes</taxon>
        <taxon>Helotiales</taxon>
        <taxon>Helotiaceae</taxon>
        <taxon>Hymenoscyphus</taxon>
    </lineage>
</organism>
<keyword evidence="2" id="KW-0812">Transmembrane</keyword>
<comment type="caution">
    <text evidence="3">The sequence shown here is derived from an EMBL/GenBank/DDBJ whole genome shotgun (WGS) entry which is preliminary data.</text>
</comment>
<keyword evidence="4" id="KW-1185">Reference proteome</keyword>
<sequence length="449" mass="49772">MLPRFLGQQANEKSEASTTGSPQQTPSYGTTTTPTPKPRKVIRTFIRNPTATSTIPGPEDVGLGHRVKRPQKLSETPESEKSPASSSSSSSSTSQWEGSEKSRYEASMSTQTVAREQAQHINPRAPNYQAAIPSAFMNPIGVSAPSMNNVTNNPGNVCVPHKITRRNSMVTERASRPETTETQPLLRRKSNPNLHSLNQNAQPTGNHHFEMSRRRLEERSQHLNKVDAQLEEGLMEGDTEREMWMGSRMSWGLIILAAALFVAFVNILPVHGTEICDDAIYRSIDSSTFKRITPAGEEVCTVQKPTNSADWTTCTSSPRITETGATCYVMTLIPTLGHPVYWKRMKADTILCGPGFTYLDTGDSEPKCVNKVVADATCWYEWTQKIGNATSTSGRKKTECAPENNKSCVPVGKQSEFKLKACCGNFYNSTLDRFLFRKCDWHDDLLLAE</sequence>
<feature type="region of interest" description="Disordered" evidence="1">
    <location>
        <begin position="1"/>
        <end position="113"/>
    </location>
</feature>
<keyword evidence="2" id="KW-0472">Membrane</keyword>
<dbReference type="EMBL" id="CAJVRM010000551">
    <property type="protein sequence ID" value="CAG8981981.1"/>
    <property type="molecule type" value="Genomic_DNA"/>
</dbReference>
<gene>
    <name evidence="3" type="ORF">HYALB_00004847</name>
</gene>
<evidence type="ECO:0000313" key="3">
    <source>
        <dbReference type="EMBL" id="CAG8981981.1"/>
    </source>
</evidence>
<dbReference type="AlphaFoldDB" id="A0A9N9M2Q7"/>
<dbReference type="Proteomes" id="UP000701801">
    <property type="component" value="Unassembled WGS sequence"/>
</dbReference>
<keyword evidence="2" id="KW-1133">Transmembrane helix</keyword>
<protein>
    <submittedName>
        <fullName evidence="3">Uncharacterized protein</fullName>
    </submittedName>
</protein>
<dbReference type="OrthoDB" id="10371898at2759"/>
<evidence type="ECO:0000256" key="1">
    <source>
        <dbReference type="SAM" id="MobiDB-lite"/>
    </source>
</evidence>
<name>A0A9N9M2Q7_9HELO</name>
<feature type="compositionally biased region" description="Low complexity" evidence="1">
    <location>
        <begin position="21"/>
        <end position="34"/>
    </location>
</feature>
<feature type="compositionally biased region" description="Low complexity" evidence="1">
    <location>
        <begin position="82"/>
        <end position="97"/>
    </location>
</feature>
<evidence type="ECO:0000256" key="2">
    <source>
        <dbReference type="SAM" id="Phobius"/>
    </source>
</evidence>
<evidence type="ECO:0000313" key="4">
    <source>
        <dbReference type="Proteomes" id="UP000701801"/>
    </source>
</evidence>
<reference evidence="3" key="1">
    <citation type="submission" date="2021-07" db="EMBL/GenBank/DDBJ databases">
        <authorList>
            <person name="Durling M."/>
        </authorList>
    </citation>
    <scope>NUCLEOTIDE SEQUENCE</scope>
</reference>